<dbReference type="PANTHER" id="PTHR42781">
    <property type="entry name" value="SPERMIDINE/PUTRESCINE IMPORT ATP-BINDING PROTEIN POTA"/>
    <property type="match status" value="1"/>
</dbReference>
<evidence type="ECO:0000259" key="4">
    <source>
        <dbReference type="PROSITE" id="PS50893"/>
    </source>
</evidence>
<keyword evidence="1" id="KW-0813">Transport</keyword>
<dbReference type="SMART" id="SM00382">
    <property type="entry name" value="AAA"/>
    <property type="match status" value="1"/>
</dbReference>
<protein>
    <submittedName>
        <fullName evidence="5">ABC transporter ATP-binding protein</fullName>
    </submittedName>
</protein>
<dbReference type="InterPro" id="IPR017871">
    <property type="entry name" value="ABC_transporter-like_CS"/>
</dbReference>
<dbReference type="EMBL" id="CP013690">
    <property type="protein sequence ID" value="ALU26646.1"/>
    <property type="molecule type" value="Genomic_DNA"/>
</dbReference>
<dbReference type="Proteomes" id="UP000069030">
    <property type="component" value="Chromosome"/>
</dbReference>
<dbReference type="SUPFAM" id="SSF52540">
    <property type="entry name" value="P-loop containing nucleoside triphosphate hydrolases"/>
    <property type="match status" value="1"/>
</dbReference>
<dbReference type="InterPro" id="IPR003439">
    <property type="entry name" value="ABC_transporter-like_ATP-bd"/>
</dbReference>
<dbReference type="PROSITE" id="PS00211">
    <property type="entry name" value="ABC_TRANSPORTER_1"/>
    <property type="match status" value="1"/>
</dbReference>
<accession>A0AAI8G5D9</accession>
<dbReference type="PANTHER" id="PTHR42781:SF4">
    <property type="entry name" value="SPERMIDINE_PUTRESCINE IMPORT ATP-BINDING PROTEIN POTA"/>
    <property type="match status" value="1"/>
</dbReference>
<dbReference type="GO" id="GO:0016887">
    <property type="term" value="F:ATP hydrolysis activity"/>
    <property type="evidence" value="ECO:0007669"/>
    <property type="project" value="InterPro"/>
</dbReference>
<evidence type="ECO:0000256" key="2">
    <source>
        <dbReference type="ARBA" id="ARBA00022741"/>
    </source>
</evidence>
<dbReference type="AlphaFoldDB" id="A0AAI8G5D9"/>
<dbReference type="RefSeq" id="WP_025124638.1">
    <property type="nucleotide sequence ID" value="NZ_CP013690.1"/>
</dbReference>
<proteinExistence type="predicted"/>
<name>A0AAI8G5D9_9FLAO</name>
<keyword evidence="2" id="KW-0547">Nucleotide-binding</keyword>
<evidence type="ECO:0000256" key="1">
    <source>
        <dbReference type="ARBA" id="ARBA00022448"/>
    </source>
</evidence>
<dbReference type="GO" id="GO:0005524">
    <property type="term" value="F:ATP binding"/>
    <property type="evidence" value="ECO:0007669"/>
    <property type="project" value="UniProtKB-KW"/>
</dbReference>
<keyword evidence="3 5" id="KW-0067">ATP-binding</keyword>
<dbReference type="Pfam" id="PF00005">
    <property type="entry name" value="ABC_tran"/>
    <property type="match status" value="1"/>
</dbReference>
<feature type="domain" description="ABC transporter" evidence="4">
    <location>
        <begin position="2"/>
        <end position="235"/>
    </location>
</feature>
<dbReference type="PROSITE" id="PS50893">
    <property type="entry name" value="ABC_TRANSPORTER_2"/>
    <property type="match status" value="1"/>
</dbReference>
<sequence length="320" mass="36783">MLLLKNISFSYLEEKTVINNLSLVVEKGQHVALLGESGCGKSTLLKLIYGLQDLDQGEIHWNNKQVLGPAYHLVPGIDEMRYLAQDFDLMPFTSVKENIGKYLSNFYMEEKEHRIKELLTLVDLDDYADVKVKHLSGGQQQRVAIARVLALEPEILLLDEPFSHIDYSRRSLLRRNLFAYLKEKGITCIVATHDSIDALSFADETIVLKDGELVDMGETKDVYEFPLNKYVASLFGEVNELYISDFTTSFEEDELLLIYPHQLMLSKQKGQIEVEVLDSYFKGDGYMIKTFFNEDRVVFFDHPFDIEKGTKIKLALKKFQ</sequence>
<dbReference type="InterPro" id="IPR050093">
    <property type="entry name" value="ABC_SmlMolc_Importer"/>
</dbReference>
<gene>
    <name evidence="5" type="ORF">AS202_11025</name>
</gene>
<evidence type="ECO:0000313" key="5">
    <source>
        <dbReference type="EMBL" id="ALU26646.1"/>
    </source>
</evidence>
<evidence type="ECO:0000256" key="3">
    <source>
        <dbReference type="ARBA" id="ARBA00022840"/>
    </source>
</evidence>
<dbReference type="InterPro" id="IPR027417">
    <property type="entry name" value="P-loop_NTPase"/>
</dbReference>
<evidence type="ECO:0000313" key="6">
    <source>
        <dbReference type="Proteomes" id="UP000069030"/>
    </source>
</evidence>
<reference evidence="5 6" key="1">
    <citation type="journal article" date="2016" name="J. Zhejiang Univ. Sci. B">
        <title>Antibiotic resistance mechanisms of Myroides sp.</title>
        <authorList>
            <person name="Hu S."/>
            <person name="Yuan S."/>
            <person name="Qu H."/>
            <person name="Jiang T."/>
            <person name="Zhou Y."/>
            <person name="Wang M."/>
            <person name="Ming D."/>
        </authorList>
    </citation>
    <scope>NUCLEOTIDE SEQUENCE [LARGE SCALE GENOMIC DNA]</scope>
    <source>
        <strain evidence="5 6">PR63039</strain>
    </source>
</reference>
<dbReference type="KEGG" id="mod:AS202_11025"/>
<organism evidence="5 6">
    <name type="scientific">Myroides odoratimimus</name>
    <dbReference type="NCBI Taxonomy" id="76832"/>
    <lineage>
        <taxon>Bacteria</taxon>
        <taxon>Pseudomonadati</taxon>
        <taxon>Bacteroidota</taxon>
        <taxon>Flavobacteriia</taxon>
        <taxon>Flavobacteriales</taxon>
        <taxon>Flavobacteriaceae</taxon>
        <taxon>Myroides</taxon>
    </lineage>
</organism>
<dbReference type="InterPro" id="IPR003593">
    <property type="entry name" value="AAA+_ATPase"/>
</dbReference>
<dbReference type="Gene3D" id="3.40.50.300">
    <property type="entry name" value="P-loop containing nucleotide triphosphate hydrolases"/>
    <property type="match status" value="1"/>
</dbReference>